<protein>
    <submittedName>
        <fullName evidence="2">GNAT family N-acetyltransferase</fullName>
    </submittedName>
</protein>
<reference evidence="2 3" key="1">
    <citation type="submission" date="2020-03" db="EMBL/GenBank/DDBJ databases">
        <title>Leucobacter sp. nov., isolated from beetles.</title>
        <authorList>
            <person name="Hyun D.-W."/>
            <person name="Bae J.-W."/>
        </authorList>
    </citation>
    <scope>NUCLEOTIDE SEQUENCE [LARGE SCALE GENOMIC DNA]</scope>
    <source>
        <strain evidence="2 3">HDW9B</strain>
    </source>
</reference>
<dbReference type="PANTHER" id="PTHR43617">
    <property type="entry name" value="L-AMINO ACID N-ACETYLTRANSFERASE"/>
    <property type="match status" value="1"/>
</dbReference>
<dbReference type="Gene3D" id="3.40.630.30">
    <property type="match status" value="1"/>
</dbReference>
<gene>
    <name evidence="2" type="ORF">G7067_10125</name>
</gene>
<accession>A0A6G8FKT0</accession>
<dbReference type="InterPro" id="IPR016181">
    <property type="entry name" value="Acyl_CoA_acyltransferase"/>
</dbReference>
<name>A0A6G8FKT0_9MICO</name>
<dbReference type="EMBL" id="CP049934">
    <property type="protein sequence ID" value="QIM16682.1"/>
    <property type="molecule type" value="Genomic_DNA"/>
</dbReference>
<dbReference type="Pfam" id="PF00583">
    <property type="entry name" value="Acetyltransf_1"/>
    <property type="match status" value="1"/>
</dbReference>
<dbReference type="CDD" id="cd04301">
    <property type="entry name" value="NAT_SF"/>
    <property type="match status" value="1"/>
</dbReference>
<dbReference type="AlphaFoldDB" id="A0A6G8FKT0"/>
<dbReference type="InterPro" id="IPR000182">
    <property type="entry name" value="GNAT_dom"/>
</dbReference>
<dbReference type="SUPFAM" id="SSF55729">
    <property type="entry name" value="Acyl-CoA N-acyltransferases (Nat)"/>
    <property type="match status" value="1"/>
</dbReference>
<evidence type="ECO:0000259" key="1">
    <source>
        <dbReference type="PROSITE" id="PS51186"/>
    </source>
</evidence>
<evidence type="ECO:0000313" key="3">
    <source>
        <dbReference type="Proteomes" id="UP000501387"/>
    </source>
</evidence>
<dbReference type="RefSeq" id="WP_166323954.1">
    <property type="nucleotide sequence ID" value="NZ_CP049934.1"/>
</dbReference>
<dbReference type="Proteomes" id="UP000501387">
    <property type="component" value="Chromosome"/>
</dbReference>
<keyword evidence="3" id="KW-1185">Reference proteome</keyword>
<feature type="domain" description="N-acetyltransferase" evidence="1">
    <location>
        <begin position="7"/>
        <end position="167"/>
    </location>
</feature>
<dbReference type="PROSITE" id="PS51186">
    <property type="entry name" value="GNAT"/>
    <property type="match status" value="1"/>
</dbReference>
<proteinExistence type="predicted"/>
<evidence type="ECO:0000313" key="2">
    <source>
        <dbReference type="EMBL" id="QIM16682.1"/>
    </source>
</evidence>
<dbReference type="GO" id="GO:0016747">
    <property type="term" value="F:acyltransferase activity, transferring groups other than amino-acyl groups"/>
    <property type="evidence" value="ECO:0007669"/>
    <property type="project" value="InterPro"/>
</dbReference>
<dbReference type="InterPro" id="IPR050276">
    <property type="entry name" value="MshD_Acetyltransferase"/>
</dbReference>
<organism evidence="2 3">
    <name type="scientific">Leucobacter insecticola</name>
    <dbReference type="NCBI Taxonomy" id="2714934"/>
    <lineage>
        <taxon>Bacteria</taxon>
        <taxon>Bacillati</taxon>
        <taxon>Actinomycetota</taxon>
        <taxon>Actinomycetes</taxon>
        <taxon>Micrococcales</taxon>
        <taxon>Microbacteriaceae</taxon>
        <taxon>Leucobacter</taxon>
    </lineage>
</organism>
<sequence>MNTAEGIRYRPIRAHEVSQLESFLYLAIFQPDPENIIPREVVKGPTISVYIDDWGREDDLCIVADHDGEIVGAAWTRILAGNPRGFGNIDRHTPEFSIAVVPEQRGRGIGAQLIRTVLDQLRDRGYARASLSVQKANPALRLYRRLGFTEFADHGDDYVLVHSLKIQE</sequence>
<keyword evidence="2" id="KW-0808">Transferase</keyword>
<dbReference type="KEGG" id="lins:G7067_10125"/>